<dbReference type="InterPro" id="IPR024618">
    <property type="entry name" value="DUF3857"/>
</dbReference>
<evidence type="ECO:0000256" key="1">
    <source>
        <dbReference type="SAM" id="Phobius"/>
    </source>
</evidence>
<dbReference type="InterPro" id="IPR019690">
    <property type="entry name" value="DUF2569"/>
</dbReference>
<dbReference type="Proteomes" id="UP000638732">
    <property type="component" value="Unassembled WGS sequence"/>
</dbReference>
<keyword evidence="1" id="KW-0812">Transmembrane</keyword>
<accession>A0A965ZFU0</accession>
<dbReference type="InterPro" id="IPR002931">
    <property type="entry name" value="Transglutaminase-like"/>
</dbReference>
<dbReference type="Pfam" id="PF10754">
    <property type="entry name" value="DUF2569"/>
    <property type="match status" value="1"/>
</dbReference>
<evidence type="ECO:0000259" key="4">
    <source>
        <dbReference type="Pfam" id="PF12969"/>
    </source>
</evidence>
<evidence type="ECO:0000313" key="5">
    <source>
        <dbReference type="EMBL" id="NCD70264.1"/>
    </source>
</evidence>
<reference evidence="5" key="2">
    <citation type="submission" date="2020-10" db="EMBL/GenBank/DDBJ databases">
        <title>Mucilaginibacter sp. nov., isolated from soil.</title>
        <authorList>
            <person name="Jeon C.O."/>
        </authorList>
    </citation>
    <scope>NUCLEOTIDE SEQUENCE</scope>
    <source>
        <strain evidence="5">R11</strain>
    </source>
</reference>
<evidence type="ECO:0000259" key="3">
    <source>
        <dbReference type="Pfam" id="PF01841"/>
    </source>
</evidence>
<feature type="domain" description="DUF3857" evidence="4">
    <location>
        <begin position="70"/>
        <end position="232"/>
    </location>
</feature>
<organism evidence="5 6">
    <name type="scientific">Mucilaginibacter agri</name>
    <dbReference type="NCBI Taxonomy" id="2695265"/>
    <lineage>
        <taxon>Bacteria</taxon>
        <taxon>Pseudomonadati</taxon>
        <taxon>Bacteroidota</taxon>
        <taxon>Sphingobacteriia</taxon>
        <taxon>Sphingobacteriales</taxon>
        <taxon>Sphingobacteriaceae</taxon>
        <taxon>Mucilaginibacter</taxon>
    </lineage>
</organism>
<feature type="transmembrane region" description="Helical" evidence="1">
    <location>
        <begin position="655"/>
        <end position="676"/>
    </location>
</feature>
<feature type="transmembrane region" description="Helical" evidence="1">
    <location>
        <begin position="776"/>
        <end position="796"/>
    </location>
</feature>
<keyword evidence="1" id="KW-0472">Membrane</keyword>
<feature type="domain" description="Transglutaminase-like" evidence="3">
    <location>
        <begin position="292"/>
        <end position="393"/>
    </location>
</feature>
<protein>
    <submittedName>
        <fullName evidence="5">DUF3857 domain-containing protein</fullName>
    </submittedName>
</protein>
<evidence type="ECO:0000313" key="6">
    <source>
        <dbReference type="Proteomes" id="UP000638732"/>
    </source>
</evidence>
<comment type="caution">
    <text evidence="5">The sequence shown here is derived from an EMBL/GenBank/DDBJ whole genome shotgun (WGS) entry which is preliminary data.</text>
</comment>
<dbReference type="Gene3D" id="3.10.620.30">
    <property type="match status" value="1"/>
</dbReference>
<dbReference type="EMBL" id="WWEO01000043">
    <property type="protein sequence ID" value="NCD70264.1"/>
    <property type="molecule type" value="Genomic_DNA"/>
</dbReference>
<dbReference type="RefSeq" id="WP_166586254.1">
    <property type="nucleotide sequence ID" value="NZ_WWEO01000043.1"/>
</dbReference>
<feature type="transmembrane region" description="Helical" evidence="1">
    <location>
        <begin position="802"/>
        <end position="821"/>
    </location>
</feature>
<feature type="transmembrane region" description="Helical" evidence="1">
    <location>
        <begin position="742"/>
        <end position="764"/>
    </location>
</feature>
<feature type="transmembrane region" description="Helical" evidence="1">
    <location>
        <begin position="697"/>
        <end position="722"/>
    </location>
</feature>
<sequence length="856" mass="96603">MQFNLRLILVLLCAFVLANAYAGTPVVHIEPKPLWLNAPNPYTGKIAAREVENGYFFQLNEEQIHVEKQADYRHNILEIVSEAGIQNASQISVGFDPAYEQIAFHEITVWRNNKPLSRLKPGLFKVLADEKELADFIYQGSYSAYCILDDIRKGDCIEYSYTITGRNPIFDNKFSRDLYFQGSQPIAHLYKALLVLPQRQLHFKEFNKPVKSISSIKNGLQCYEWESYQVKPEWDYNNQPGWYNAYPYVQISDYNSWQEVTDWALKINPIDTHLNGELAMRVAALKAAAGNDKEKYFNSAVRMVQDEVRYMGIEIGQYSHRANSPQRVYNQRYGDCKDKSLLLASILQAGGIDANIVLVNADIEGHIAQFIPTPNAFNHAVVTANVNGKQVWVDATISYQRGAGTNIYFPNYGKGLVVKAGSNELTSIPPSKAGKRVVTETYSIANEKGAMKLDVKSTYTLNEADDMRSQLAATGMAETEKNYLNYYKKIYPKISTKDSVTVVDNESKNELTTIEHYSLPTILKLDKETGKYNGSVYANYINDNLPSISNTARVPIAVAYPNNVYYTAQLVLPSTWNVENSHTEVDKDAFRFSADRSTNGDTLNLKYYYQARQDYIAVDKFDEYRESVKDISDNKLSFSFTYTPDVNALPFRPNYWLIGGAILLALALGAIGIKIYRTETPGIMFTYGSSFVPLGGWLWFIALGLAVTPIAVLATTINAGFFDVNKWHNFVVRGAWAYKTTIIFEMAGNIMLICYSIFCFVLLINRRDILPKFITGLYAFCILFALLDCILSSILNNAASEATVKALTRAIVGGLIWIPYFQRSTRVQETFIVPYPASNFGYETAEISENVESEVE</sequence>
<dbReference type="InterPro" id="IPR038765">
    <property type="entry name" value="Papain-like_cys_pep_sf"/>
</dbReference>
<reference evidence="5" key="1">
    <citation type="submission" date="2020-01" db="EMBL/GenBank/DDBJ databases">
        <authorList>
            <person name="Seo Y.L."/>
        </authorList>
    </citation>
    <scope>NUCLEOTIDE SEQUENCE</scope>
    <source>
        <strain evidence="5">R11</strain>
    </source>
</reference>
<dbReference type="SUPFAM" id="SSF54001">
    <property type="entry name" value="Cysteine proteinases"/>
    <property type="match status" value="1"/>
</dbReference>
<gene>
    <name evidence="5" type="ORF">GSY63_12930</name>
</gene>
<proteinExistence type="predicted"/>
<feature type="signal peptide" evidence="2">
    <location>
        <begin position="1"/>
        <end position="22"/>
    </location>
</feature>
<keyword evidence="1" id="KW-1133">Transmembrane helix</keyword>
<feature type="chain" id="PRO_5037822430" evidence="2">
    <location>
        <begin position="23"/>
        <end position="856"/>
    </location>
</feature>
<dbReference type="Gene3D" id="2.60.40.3140">
    <property type="match status" value="1"/>
</dbReference>
<keyword evidence="6" id="KW-1185">Reference proteome</keyword>
<name>A0A965ZFU0_9SPHI</name>
<evidence type="ECO:0000256" key="2">
    <source>
        <dbReference type="SAM" id="SignalP"/>
    </source>
</evidence>
<dbReference type="Pfam" id="PF01841">
    <property type="entry name" value="Transglut_core"/>
    <property type="match status" value="1"/>
</dbReference>
<dbReference type="AlphaFoldDB" id="A0A965ZFU0"/>
<dbReference type="Pfam" id="PF12969">
    <property type="entry name" value="DUF3857"/>
    <property type="match status" value="1"/>
</dbReference>
<keyword evidence="2" id="KW-0732">Signal</keyword>